<feature type="transmembrane region" description="Helical" evidence="5">
    <location>
        <begin position="309"/>
        <end position="327"/>
    </location>
</feature>
<accession>A0AAD9J9W6</accession>
<dbReference type="Proteomes" id="UP001208570">
    <property type="component" value="Unassembled WGS sequence"/>
</dbReference>
<evidence type="ECO:0000313" key="7">
    <source>
        <dbReference type="EMBL" id="KAK2149194.1"/>
    </source>
</evidence>
<evidence type="ECO:0000256" key="1">
    <source>
        <dbReference type="ARBA" id="ARBA00004141"/>
    </source>
</evidence>
<evidence type="ECO:0000256" key="2">
    <source>
        <dbReference type="ARBA" id="ARBA00022692"/>
    </source>
</evidence>
<dbReference type="GO" id="GO:0016020">
    <property type="term" value="C:membrane"/>
    <property type="evidence" value="ECO:0007669"/>
    <property type="project" value="UniProtKB-SubCell"/>
</dbReference>
<dbReference type="PANTHER" id="PTHR23507:SF1">
    <property type="entry name" value="FI18259P1-RELATED"/>
    <property type="match status" value="1"/>
</dbReference>
<gene>
    <name evidence="7" type="ORF">LSH36_463g05016</name>
</gene>
<feature type="transmembrane region" description="Helical" evidence="5">
    <location>
        <begin position="363"/>
        <end position="385"/>
    </location>
</feature>
<dbReference type="InterPro" id="IPR036259">
    <property type="entry name" value="MFS_trans_sf"/>
</dbReference>
<sequence length="491" mass="54265">MATSRPAFNVIKPSRLIVVEPIVVLFAFFAFPIQITSQMYILKAIRTEMMSSHGMLNISDHINNDTDICHMNASDPIVVFNGEVQKNASYFSLILKVCSYMPALFVSLFLGSYSDKAGRKYAIIPPLVGSLLNTTVYIIVVLLNLSIWYLLVGAVLNGIGGVYNIMLMGCFAYISDITTTDKRRFRITVLEMCLIMPGILSPLGAGKLVDTIGYGYSLAVALVGQAGIVVYVIFFVPETIQRDPAAKFFELSHMKQFRKLFVGGCGRKRNMKLGMLLLAFFVCIVPMLDVGLETLFLKNRPLCMSNPMVGYYLATYLGVGTIGGIIAAKLLKFCLPDHFVALLAGSSAVMFNVYKAFVQNVFMIFFAPLFSIFSMLLIPTMRTLISNTVHASEQGTVYGVVAFVELLCSVIGVATFNTIYASTQNLLTGFVFLAMAMFYSIDCIILVVHAIVHHCEKKPVQVTVGVTDSEREPLIDKTNYKTPTYGRDRQT</sequence>
<feature type="transmembrane region" description="Helical" evidence="5">
    <location>
        <begin position="21"/>
        <end position="41"/>
    </location>
</feature>
<feature type="transmembrane region" description="Helical" evidence="5">
    <location>
        <begin position="148"/>
        <end position="173"/>
    </location>
</feature>
<dbReference type="InterPro" id="IPR020846">
    <property type="entry name" value="MFS_dom"/>
</dbReference>
<dbReference type="PANTHER" id="PTHR23507">
    <property type="entry name" value="ZGC:174356"/>
    <property type="match status" value="1"/>
</dbReference>
<organism evidence="7 8">
    <name type="scientific">Paralvinella palmiformis</name>
    <dbReference type="NCBI Taxonomy" id="53620"/>
    <lineage>
        <taxon>Eukaryota</taxon>
        <taxon>Metazoa</taxon>
        <taxon>Spiralia</taxon>
        <taxon>Lophotrochozoa</taxon>
        <taxon>Annelida</taxon>
        <taxon>Polychaeta</taxon>
        <taxon>Sedentaria</taxon>
        <taxon>Canalipalpata</taxon>
        <taxon>Terebellida</taxon>
        <taxon>Terebelliformia</taxon>
        <taxon>Alvinellidae</taxon>
        <taxon>Paralvinella</taxon>
    </lineage>
</organism>
<dbReference type="EMBL" id="JAODUP010000463">
    <property type="protein sequence ID" value="KAK2149194.1"/>
    <property type="molecule type" value="Genomic_DNA"/>
</dbReference>
<feature type="transmembrane region" description="Helical" evidence="5">
    <location>
        <begin position="185"/>
        <end position="204"/>
    </location>
</feature>
<evidence type="ECO:0000256" key="4">
    <source>
        <dbReference type="ARBA" id="ARBA00023136"/>
    </source>
</evidence>
<protein>
    <recommendedName>
        <fullName evidence="6">Major facilitator superfamily (MFS) profile domain-containing protein</fullName>
    </recommendedName>
</protein>
<feature type="transmembrane region" description="Helical" evidence="5">
    <location>
        <begin position="90"/>
        <end position="110"/>
    </location>
</feature>
<evidence type="ECO:0000256" key="5">
    <source>
        <dbReference type="SAM" id="Phobius"/>
    </source>
</evidence>
<dbReference type="GO" id="GO:0022857">
    <property type="term" value="F:transmembrane transporter activity"/>
    <property type="evidence" value="ECO:0007669"/>
    <property type="project" value="InterPro"/>
</dbReference>
<dbReference type="InterPro" id="IPR011701">
    <property type="entry name" value="MFS"/>
</dbReference>
<dbReference type="Pfam" id="PF07690">
    <property type="entry name" value="MFS_1"/>
    <property type="match status" value="1"/>
</dbReference>
<feature type="transmembrane region" description="Helical" evidence="5">
    <location>
        <begin position="122"/>
        <end position="142"/>
    </location>
</feature>
<evidence type="ECO:0000259" key="6">
    <source>
        <dbReference type="PROSITE" id="PS50850"/>
    </source>
</evidence>
<dbReference type="PROSITE" id="PS50850">
    <property type="entry name" value="MFS"/>
    <property type="match status" value="1"/>
</dbReference>
<keyword evidence="8" id="KW-1185">Reference proteome</keyword>
<dbReference type="AlphaFoldDB" id="A0AAD9J9W6"/>
<evidence type="ECO:0000256" key="3">
    <source>
        <dbReference type="ARBA" id="ARBA00022989"/>
    </source>
</evidence>
<feature type="domain" description="Major facilitator superfamily (MFS) profile" evidence="6">
    <location>
        <begin position="23"/>
        <end position="452"/>
    </location>
</feature>
<keyword evidence="3 5" id="KW-1133">Transmembrane helix</keyword>
<feature type="transmembrane region" description="Helical" evidence="5">
    <location>
        <begin position="426"/>
        <end position="452"/>
    </location>
</feature>
<proteinExistence type="predicted"/>
<feature type="transmembrane region" description="Helical" evidence="5">
    <location>
        <begin position="216"/>
        <end position="236"/>
    </location>
</feature>
<name>A0AAD9J9W6_9ANNE</name>
<feature type="transmembrane region" description="Helical" evidence="5">
    <location>
        <begin position="397"/>
        <end position="420"/>
    </location>
</feature>
<reference evidence="7" key="1">
    <citation type="journal article" date="2023" name="Mol. Biol. Evol.">
        <title>Third-Generation Sequencing Reveals the Adaptive Role of the Epigenome in Three Deep-Sea Polychaetes.</title>
        <authorList>
            <person name="Perez M."/>
            <person name="Aroh O."/>
            <person name="Sun Y."/>
            <person name="Lan Y."/>
            <person name="Juniper S.K."/>
            <person name="Young C.R."/>
            <person name="Angers B."/>
            <person name="Qian P.Y."/>
        </authorList>
    </citation>
    <scope>NUCLEOTIDE SEQUENCE</scope>
    <source>
        <strain evidence="7">P08H-3</strain>
    </source>
</reference>
<dbReference type="SUPFAM" id="SSF103473">
    <property type="entry name" value="MFS general substrate transporter"/>
    <property type="match status" value="1"/>
</dbReference>
<feature type="transmembrane region" description="Helical" evidence="5">
    <location>
        <begin position="276"/>
        <end position="297"/>
    </location>
</feature>
<evidence type="ECO:0000313" key="8">
    <source>
        <dbReference type="Proteomes" id="UP001208570"/>
    </source>
</evidence>
<comment type="subcellular location">
    <subcellularLocation>
        <location evidence="1">Membrane</location>
        <topology evidence="1">Multi-pass membrane protein</topology>
    </subcellularLocation>
</comment>
<keyword evidence="4 5" id="KW-0472">Membrane</keyword>
<comment type="caution">
    <text evidence="7">The sequence shown here is derived from an EMBL/GenBank/DDBJ whole genome shotgun (WGS) entry which is preliminary data.</text>
</comment>
<keyword evidence="2 5" id="KW-0812">Transmembrane</keyword>
<dbReference type="Gene3D" id="1.20.1250.20">
    <property type="entry name" value="MFS general substrate transporter like domains"/>
    <property type="match status" value="1"/>
</dbReference>